<reference evidence="9" key="1">
    <citation type="journal article" date="2021" name="Evol. Appl.">
        <title>The genome of the Pyrenean desman and the effects of bottlenecks and inbreeding on the genomic landscape of an endangered species.</title>
        <authorList>
            <person name="Escoda L."/>
            <person name="Castresana J."/>
        </authorList>
    </citation>
    <scope>NUCLEOTIDE SEQUENCE</scope>
    <source>
        <strain evidence="9">IBE-C5619</strain>
    </source>
</reference>
<evidence type="ECO:0000259" key="8">
    <source>
        <dbReference type="PROSITE" id="PS50240"/>
    </source>
</evidence>
<accession>A0A8J6DFC4</accession>
<dbReference type="OrthoDB" id="9665364at2759"/>
<dbReference type="Pfam" id="PF00089">
    <property type="entry name" value="Trypsin"/>
    <property type="match status" value="2"/>
</dbReference>
<dbReference type="AlphaFoldDB" id="A0A8J6DFC4"/>
<keyword evidence="1 6" id="KW-0645">Protease</keyword>
<dbReference type="SUPFAM" id="SSF50494">
    <property type="entry name" value="Trypsin-like serine proteases"/>
    <property type="match status" value="1"/>
</dbReference>
<sequence length="493" mass="52500">MLVGTTKLSHAFPTTQAEVHAVAAVTVSAQHDTELKALGTGQWPPAAESSTCVHDVLCSARSRVLEVHEREKPADLSRVPSSTPHCDVAALALGSACWEPPAHPSPQAATMLLLSALLLVAWARGTQLRCGERPVFEGAARHSRIVGGSEAGEGEFPWQASVQARGEPFCGGSLVGEWWVLSAAHCFHGTDLTRWRTGRGGSSSACGQCDRGQVLLRGSLGAPSCRTGRPAPRPSGTALQAPGRVSLGVRGAAGDPRPSAVPSPEDLSVGLGSSDLGGESLLLRRVSRVLMHKDFQRTDMNNDIALLLLQAPVGFDGLKAPICLPGRPGPSSWRECWVAGWGQTRSGDEHSVSNDLLKAPMVITDWKECAKIFPKLTKNMLCAGYQNQSYDACQGDSGGPLACLSESDGRWYQAGIISWGRSCGQKNIPGIYTALENYSPWVQKVAGLEGRPLDARVTGPATRQRPRSAHAAPWPEPALRLLLCPLPSVLFYR</sequence>
<dbReference type="SMART" id="SM00020">
    <property type="entry name" value="Tryp_SPc"/>
    <property type="match status" value="1"/>
</dbReference>
<comment type="caution">
    <text evidence="9">The sequence shown here is derived from an EMBL/GenBank/DDBJ whole genome shotgun (WGS) entry which is preliminary data.</text>
</comment>
<evidence type="ECO:0000256" key="1">
    <source>
        <dbReference type="ARBA" id="ARBA00022670"/>
    </source>
</evidence>
<dbReference type="GO" id="GO:0004252">
    <property type="term" value="F:serine-type endopeptidase activity"/>
    <property type="evidence" value="ECO:0007669"/>
    <property type="project" value="InterPro"/>
</dbReference>
<dbReference type="Proteomes" id="UP000700334">
    <property type="component" value="Unassembled WGS sequence"/>
</dbReference>
<keyword evidence="4" id="KW-1015">Disulfide bond</keyword>
<keyword evidence="10" id="KW-1185">Reference proteome</keyword>
<dbReference type="PRINTS" id="PR00722">
    <property type="entry name" value="CHYMOTRYPSIN"/>
</dbReference>
<dbReference type="InterPro" id="IPR001314">
    <property type="entry name" value="Peptidase_S1A"/>
</dbReference>
<organism evidence="9 10">
    <name type="scientific">Galemys pyrenaicus</name>
    <name type="common">Iberian desman</name>
    <name type="synonym">Pyrenean desman</name>
    <dbReference type="NCBI Taxonomy" id="202257"/>
    <lineage>
        <taxon>Eukaryota</taxon>
        <taxon>Metazoa</taxon>
        <taxon>Chordata</taxon>
        <taxon>Craniata</taxon>
        <taxon>Vertebrata</taxon>
        <taxon>Euteleostomi</taxon>
        <taxon>Mammalia</taxon>
        <taxon>Eutheria</taxon>
        <taxon>Laurasiatheria</taxon>
        <taxon>Eulipotyphla</taxon>
        <taxon>Talpidae</taxon>
        <taxon>Galemys</taxon>
    </lineage>
</organism>
<dbReference type="InterPro" id="IPR043504">
    <property type="entry name" value="Peptidase_S1_PA_chymotrypsin"/>
</dbReference>
<feature type="region of interest" description="Disordered" evidence="7">
    <location>
        <begin position="223"/>
        <end position="269"/>
    </location>
</feature>
<dbReference type="Gene3D" id="2.40.10.10">
    <property type="entry name" value="Trypsin-like serine proteases"/>
    <property type="match status" value="3"/>
</dbReference>
<dbReference type="GO" id="GO:0006508">
    <property type="term" value="P:proteolysis"/>
    <property type="evidence" value="ECO:0007669"/>
    <property type="project" value="UniProtKB-KW"/>
</dbReference>
<keyword evidence="3 6" id="KW-0720">Serine protease</keyword>
<keyword evidence="2 6" id="KW-0378">Hydrolase</keyword>
<evidence type="ECO:0000313" key="9">
    <source>
        <dbReference type="EMBL" id="KAG8506304.1"/>
    </source>
</evidence>
<evidence type="ECO:0000256" key="7">
    <source>
        <dbReference type="SAM" id="MobiDB-lite"/>
    </source>
</evidence>
<dbReference type="PROSITE" id="PS00134">
    <property type="entry name" value="TRYPSIN_HIS"/>
    <property type="match status" value="1"/>
</dbReference>
<protein>
    <submittedName>
        <fullName evidence="9">Serine protease 55</fullName>
    </submittedName>
</protein>
<evidence type="ECO:0000256" key="4">
    <source>
        <dbReference type="ARBA" id="ARBA00023157"/>
    </source>
</evidence>
<dbReference type="PANTHER" id="PTHR24252:SF17">
    <property type="entry name" value="SUPPRESSOR OF TUMORIGENICITY 14 PROTEIN HOMOLOG-RELATED"/>
    <property type="match status" value="1"/>
</dbReference>
<comment type="similarity">
    <text evidence="5">Belongs to the peptidase S1 family. CLIP subfamily.</text>
</comment>
<dbReference type="PROSITE" id="PS50240">
    <property type="entry name" value="TRYPSIN_DOM"/>
    <property type="match status" value="1"/>
</dbReference>
<evidence type="ECO:0000256" key="2">
    <source>
        <dbReference type="ARBA" id="ARBA00022801"/>
    </source>
</evidence>
<evidence type="ECO:0000256" key="6">
    <source>
        <dbReference type="RuleBase" id="RU363034"/>
    </source>
</evidence>
<dbReference type="PROSITE" id="PS00135">
    <property type="entry name" value="TRYPSIN_SER"/>
    <property type="match status" value="1"/>
</dbReference>
<dbReference type="CDD" id="cd00190">
    <property type="entry name" value="Tryp_SPc"/>
    <property type="match status" value="1"/>
</dbReference>
<evidence type="ECO:0000256" key="5">
    <source>
        <dbReference type="ARBA" id="ARBA00024195"/>
    </source>
</evidence>
<evidence type="ECO:0000313" key="10">
    <source>
        <dbReference type="Proteomes" id="UP000700334"/>
    </source>
</evidence>
<dbReference type="EMBL" id="JAGFMF010012163">
    <property type="protein sequence ID" value="KAG8506304.1"/>
    <property type="molecule type" value="Genomic_DNA"/>
</dbReference>
<dbReference type="PANTHER" id="PTHR24252">
    <property type="entry name" value="ACROSIN-RELATED"/>
    <property type="match status" value="1"/>
</dbReference>
<name>A0A8J6DFC4_GALPY</name>
<feature type="domain" description="Peptidase S1" evidence="8">
    <location>
        <begin position="145"/>
        <end position="447"/>
    </location>
</feature>
<proteinExistence type="inferred from homology"/>
<evidence type="ECO:0000256" key="3">
    <source>
        <dbReference type="ARBA" id="ARBA00022825"/>
    </source>
</evidence>
<dbReference type="InterPro" id="IPR033116">
    <property type="entry name" value="TRYPSIN_SER"/>
</dbReference>
<dbReference type="InterPro" id="IPR001254">
    <property type="entry name" value="Trypsin_dom"/>
</dbReference>
<dbReference type="FunFam" id="2.40.10.10:FF:000002">
    <property type="entry name" value="Transmembrane protease serine"/>
    <property type="match status" value="1"/>
</dbReference>
<gene>
    <name evidence="9" type="ORF">J0S82_015151</name>
</gene>
<dbReference type="InterPro" id="IPR018114">
    <property type="entry name" value="TRYPSIN_HIS"/>
</dbReference>
<dbReference type="InterPro" id="IPR009003">
    <property type="entry name" value="Peptidase_S1_PA"/>
</dbReference>